<organism evidence="3 4">
    <name type="scientific">Roseivivax sediminis</name>
    <dbReference type="NCBI Taxonomy" id="936889"/>
    <lineage>
        <taxon>Bacteria</taxon>
        <taxon>Pseudomonadati</taxon>
        <taxon>Pseudomonadota</taxon>
        <taxon>Alphaproteobacteria</taxon>
        <taxon>Rhodobacterales</taxon>
        <taxon>Roseobacteraceae</taxon>
        <taxon>Roseivivax</taxon>
    </lineage>
</organism>
<dbReference type="SUPFAM" id="SSF103481">
    <property type="entry name" value="Multidrug resistance efflux transporter EmrE"/>
    <property type="match status" value="2"/>
</dbReference>
<feature type="transmembrane region" description="Helical" evidence="1">
    <location>
        <begin position="131"/>
        <end position="150"/>
    </location>
</feature>
<feature type="transmembrane region" description="Helical" evidence="1">
    <location>
        <begin position="107"/>
        <end position="124"/>
    </location>
</feature>
<sequence length="296" mass="31548">MGEAIPREDRASAGLLTMCLAVSFFTCIDTSAKWLILAGVPALQVVFARYAGHALLALALYLPQEGRGALRSNSPGKQVMRSAFLAGSTICNFTALQFLPITVTTTIMFSGPIVVTLLAIPILGERVGIRRIAAVCTGFLGVLIVIQPWGAEFHPAMLLSLAALTFASLYFIMTRMLAGVEANATQQLWSSGLAAAVLFPFVIPGWTWPDSPLTWMVFCGIGGFGAAGHICATIAHRWADASLLAPMVYIQVFLAAFASIVVFGEWPTVWTLAGAAVIIAAGLYIWQRERQQAGAA</sequence>
<feature type="transmembrane region" description="Helical" evidence="1">
    <location>
        <begin position="269"/>
        <end position="286"/>
    </location>
</feature>
<feature type="transmembrane region" description="Helical" evidence="1">
    <location>
        <begin position="42"/>
        <end position="62"/>
    </location>
</feature>
<dbReference type="PANTHER" id="PTHR22911">
    <property type="entry name" value="ACYL-MALONYL CONDENSING ENZYME-RELATED"/>
    <property type="match status" value="1"/>
</dbReference>
<accession>A0A1I1SMG2</accession>
<dbReference type="EMBL" id="FOMS01000001">
    <property type="protein sequence ID" value="SFD44210.1"/>
    <property type="molecule type" value="Genomic_DNA"/>
</dbReference>
<feature type="transmembrane region" description="Helical" evidence="1">
    <location>
        <begin position="156"/>
        <end position="176"/>
    </location>
</feature>
<proteinExistence type="predicted"/>
<evidence type="ECO:0000256" key="1">
    <source>
        <dbReference type="SAM" id="Phobius"/>
    </source>
</evidence>
<name>A0A1I1SMG2_9RHOB</name>
<feature type="transmembrane region" description="Helical" evidence="1">
    <location>
        <begin position="12"/>
        <end position="36"/>
    </location>
</feature>
<reference evidence="3 4" key="1">
    <citation type="submission" date="2016-10" db="EMBL/GenBank/DDBJ databases">
        <authorList>
            <person name="Varghese N."/>
            <person name="Submissions S."/>
        </authorList>
    </citation>
    <scope>NUCLEOTIDE SEQUENCE [LARGE SCALE GENOMIC DNA]</scope>
    <source>
        <strain evidence="4">YIM D21,KCTC 23444,ACCC 10710</strain>
    </source>
</reference>
<feature type="domain" description="EamA" evidence="2">
    <location>
        <begin position="13"/>
        <end position="146"/>
    </location>
</feature>
<feature type="domain" description="EamA" evidence="2">
    <location>
        <begin position="157"/>
        <end position="281"/>
    </location>
</feature>
<evidence type="ECO:0000313" key="3">
    <source>
        <dbReference type="EMBL" id="SFD44210.1"/>
    </source>
</evidence>
<keyword evidence="1" id="KW-1133">Transmembrane helix</keyword>
<evidence type="ECO:0000313" key="4">
    <source>
        <dbReference type="Proteomes" id="UP000325289"/>
    </source>
</evidence>
<dbReference type="InterPro" id="IPR000620">
    <property type="entry name" value="EamA_dom"/>
</dbReference>
<dbReference type="OrthoDB" id="9815809at2"/>
<keyword evidence="4" id="KW-1185">Reference proteome</keyword>
<feature type="transmembrane region" description="Helical" evidence="1">
    <location>
        <begin position="213"/>
        <end position="231"/>
    </location>
</feature>
<dbReference type="PANTHER" id="PTHR22911:SF103">
    <property type="entry name" value="BLR2811 PROTEIN"/>
    <property type="match status" value="1"/>
</dbReference>
<dbReference type="Proteomes" id="UP000325289">
    <property type="component" value="Unassembled WGS sequence"/>
</dbReference>
<dbReference type="AlphaFoldDB" id="A0A1I1SMG2"/>
<keyword evidence="1" id="KW-0812">Transmembrane</keyword>
<protein>
    <submittedName>
        <fullName evidence="3">Permease of the drug/metabolite transporter (DMT) superfamily</fullName>
    </submittedName>
</protein>
<gene>
    <name evidence="3" type="ORF">SAMN04515678_10197</name>
</gene>
<dbReference type="Pfam" id="PF00892">
    <property type="entry name" value="EamA"/>
    <property type="match status" value="2"/>
</dbReference>
<feature type="transmembrane region" description="Helical" evidence="1">
    <location>
        <begin position="188"/>
        <end position="207"/>
    </location>
</feature>
<keyword evidence="1" id="KW-0472">Membrane</keyword>
<dbReference type="GO" id="GO:0016020">
    <property type="term" value="C:membrane"/>
    <property type="evidence" value="ECO:0007669"/>
    <property type="project" value="InterPro"/>
</dbReference>
<evidence type="ECO:0000259" key="2">
    <source>
        <dbReference type="Pfam" id="PF00892"/>
    </source>
</evidence>
<feature type="transmembrane region" description="Helical" evidence="1">
    <location>
        <begin position="243"/>
        <end position="263"/>
    </location>
</feature>
<dbReference type="RefSeq" id="WP_149753915.1">
    <property type="nucleotide sequence ID" value="NZ_FOMS01000001.1"/>
</dbReference>
<dbReference type="Gene3D" id="1.10.3730.20">
    <property type="match status" value="1"/>
</dbReference>
<dbReference type="InterPro" id="IPR037185">
    <property type="entry name" value="EmrE-like"/>
</dbReference>